<gene>
    <name evidence="2" type="ORF">NDU88_002595</name>
</gene>
<proteinExistence type="predicted"/>
<name>A0AAV7UXT5_PLEWA</name>
<accession>A0AAV7UXT5</accession>
<sequence>MSDPRREREPRALPADVARPPLTESGPGAAGEEEGREALCEAERCPGRTRHRSSLFSPQGPGSSCRWICWGGELALDLSRGHVDERRACLG</sequence>
<feature type="region of interest" description="Disordered" evidence="1">
    <location>
        <begin position="1"/>
        <end position="38"/>
    </location>
</feature>
<organism evidence="2 3">
    <name type="scientific">Pleurodeles waltl</name>
    <name type="common">Iberian ribbed newt</name>
    <dbReference type="NCBI Taxonomy" id="8319"/>
    <lineage>
        <taxon>Eukaryota</taxon>
        <taxon>Metazoa</taxon>
        <taxon>Chordata</taxon>
        <taxon>Craniata</taxon>
        <taxon>Vertebrata</taxon>
        <taxon>Euteleostomi</taxon>
        <taxon>Amphibia</taxon>
        <taxon>Batrachia</taxon>
        <taxon>Caudata</taxon>
        <taxon>Salamandroidea</taxon>
        <taxon>Salamandridae</taxon>
        <taxon>Pleurodelinae</taxon>
        <taxon>Pleurodeles</taxon>
    </lineage>
</organism>
<evidence type="ECO:0000313" key="2">
    <source>
        <dbReference type="EMBL" id="KAJ1193296.1"/>
    </source>
</evidence>
<dbReference type="Proteomes" id="UP001066276">
    <property type="component" value="Chromosome 2_2"/>
</dbReference>
<evidence type="ECO:0000256" key="1">
    <source>
        <dbReference type="SAM" id="MobiDB-lite"/>
    </source>
</evidence>
<dbReference type="EMBL" id="JANPWB010000004">
    <property type="protein sequence ID" value="KAJ1193296.1"/>
    <property type="molecule type" value="Genomic_DNA"/>
</dbReference>
<comment type="caution">
    <text evidence="2">The sequence shown here is derived from an EMBL/GenBank/DDBJ whole genome shotgun (WGS) entry which is preliminary data.</text>
</comment>
<feature type="compositionally biased region" description="Basic and acidic residues" evidence="1">
    <location>
        <begin position="1"/>
        <end position="11"/>
    </location>
</feature>
<dbReference type="AlphaFoldDB" id="A0AAV7UXT5"/>
<reference evidence="2" key="1">
    <citation type="journal article" date="2022" name="bioRxiv">
        <title>Sequencing and chromosome-scale assembly of the giantPleurodeles waltlgenome.</title>
        <authorList>
            <person name="Brown T."/>
            <person name="Elewa A."/>
            <person name="Iarovenko S."/>
            <person name="Subramanian E."/>
            <person name="Araus A.J."/>
            <person name="Petzold A."/>
            <person name="Susuki M."/>
            <person name="Suzuki K.-i.T."/>
            <person name="Hayashi T."/>
            <person name="Toyoda A."/>
            <person name="Oliveira C."/>
            <person name="Osipova E."/>
            <person name="Leigh N.D."/>
            <person name="Simon A."/>
            <person name="Yun M.H."/>
        </authorList>
    </citation>
    <scope>NUCLEOTIDE SEQUENCE</scope>
    <source>
        <strain evidence="2">20211129_DDA</strain>
        <tissue evidence="2">Liver</tissue>
    </source>
</reference>
<protein>
    <submittedName>
        <fullName evidence="2">Uncharacterized protein</fullName>
    </submittedName>
</protein>
<evidence type="ECO:0000313" key="3">
    <source>
        <dbReference type="Proteomes" id="UP001066276"/>
    </source>
</evidence>
<keyword evidence="3" id="KW-1185">Reference proteome</keyword>